<accession>A0A2X1ZWU5</accession>
<organism evidence="3 4">
    <name type="scientific">Peptoniphilus harei</name>
    <dbReference type="NCBI Taxonomy" id="54005"/>
    <lineage>
        <taxon>Bacteria</taxon>
        <taxon>Bacillati</taxon>
        <taxon>Bacillota</taxon>
        <taxon>Tissierellia</taxon>
        <taxon>Tissierellales</taxon>
        <taxon>Peptoniphilaceae</taxon>
        <taxon>Peptoniphilus</taxon>
    </lineage>
</organism>
<gene>
    <name evidence="3" type="ORF">NCTC13076_01549</name>
</gene>
<evidence type="ECO:0000313" key="4">
    <source>
        <dbReference type="Proteomes" id="UP000250070"/>
    </source>
</evidence>
<feature type="region of interest" description="Disordered" evidence="1">
    <location>
        <begin position="46"/>
        <end position="67"/>
    </location>
</feature>
<dbReference type="EMBL" id="UATM01000032">
    <property type="protein sequence ID" value="SPY48465.1"/>
    <property type="molecule type" value="Genomic_DNA"/>
</dbReference>
<evidence type="ECO:0000256" key="2">
    <source>
        <dbReference type="SAM" id="Phobius"/>
    </source>
</evidence>
<feature type="region of interest" description="Disordered" evidence="1">
    <location>
        <begin position="139"/>
        <end position="164"/>
    </location>
</feature>
<reference evidence="3 4" key="1">
    <citation type="submission" date="2018-06" db="EMBL/GenBank/DDBJ databases">
        <authorList>
            <consortium name="Pathogen Informatics"/>
            <person name="Doyle S."/>
        </authorList>
    </citation>
    <scope>NUCLEOTIDE SEQUENCE [LARGE SCALE GENOMIC DNA]</scope>
    <source>
        <strain evidence="3 4">NCTC13076</strain>
    </source>
</reference>
<feature type="transmembrane region" description="Helical" evidence="2">
    <location>
        <begin position="6"/>
        <end position="28"/>
    </location>
</feature>
<feature type="compositionally biased region" description="Basic and acidic residues" evidence="1">
    <location>
        <begin position="139"/>
        <end position="160"/>
    </location>
</feature>
<dbReference type="GeneID" id="83863021"/>
<keyword evidence="2" id="KW-1133">Transmembrane helix</keyword>
<keyword evidence="2" id="KW-0812">Transmembrane</keyword>
<evidence type="ECO:0000313" key="3">
    <source>
        <dbReference type="EMBL" id="SPY48465.1"/>
    </source>
</evidence>
<feature type="compositionally biased region" description="Low complexity" evidence="1">
    <location>
        <begin position="51"/>
        <end position="61"/>
    </location>
</feature>
<dbReference type="OrthoDB" id="1699181at2"/>
<name>A0A2X1ZWU5_9FIRM</name>
<keyword evidence="2" id="KW-0472">Membrane</keyword>
<proteinExistence type="predicted"/>
<dbReference type="Proteomes" id="UP000250070">
    <property type="component" value="Unassembled WGS sequence"/>
</dbReference>
<dbReference type="RefSeq" id="WP_112890136.1">
    <property type="nucleotide sequence ID" value="NZ_CP066287.1"/>
</dbReference>
<sequence>MGPVFSLLIGIISLMPAIIFIVIFKVLITILNRGKKKVTEDFYEDERRNNNSKGSRGNTSSDSESLIDEIKRIIKEEKEKEREKEKSKDKKESLGKSFKEIFNEEKDKSKNKVKEKKDKKLINKDPIYAQRELKEKILEKKSSLDEDSRKSKIKPDKEILEGSMNLEKMPDKIFDSEFIKECESDRVIYEDEEDQVSTGDFLNFDEDDLPKIQIYKEIFDKPLSLR</sequence>
<protein>
    <submittedName>
        <fullName evidence="3">Uncharacterized protein</fullName>
    </submittedName>
</protein>
<dbReference type="AlphaFoldDB" id="A0A2X1ZWU5"/>
<evidence type="ECO:0000256" key="1">
    <source>
        <dbReference type="SAM" id="MobiDB-lite"/>
    </source>
</evidence>